<evidence type="ECO:0000256" key="3">
    <source>
        <dbReference type="ARBA" id="ARBA00022840"/>
    </source>
</evidence>
<dbReference type="InterPro" id="IPR017871">
    <property type="entry name" value="ABC_transporter-like_CS"/>
</dbReference>
<dbReference type="InterPro" id="IPR017911">
    <property type="entry name" value="MacB-like_ATP-bd"/>
</dbReference>
<dbReference type="GO" id="GO:0016887">
    <property type="term" value="F:ATP hydrolysis activity"/>
    <property type="evidence" value="ECO:0007669"/>
    <property type="project" value="InterPro"/>
</dbReference>
<keyword evidence="4" id="KW-0029">Amino-acid transport</keyword>
<dbReference type="SUPFAM" id="SSF52540">
    <property type="entry name" value="P-loop containing nucleoside triphosphate hydrolases"/>
    <property type="match status" value="1"/>
</dbReference>
<dbReference type="EMBL" id="NGKU01000001">
    <property type="protein sequence ID" value="OTN76387.1"/>
    <property type="molecule type" value="Genomic_DNA"/>
</dbReference>
<dbReference type="PROSITE" id="PS00211">
    <property type="entry name" value="ABC_TRANSPORTER_1"/>
    <property type="match status" value="1"/>
</dbReference>
<dbReference type="InterPro" id="IPR003593">
    <property type="entry name" value="AAA+_ATPase"/>
</dbReference>
<evidence type="ECO:0000256" key="1">
    <source>
        <dbReference type="ARBA" id="ARBA00022448"/>
    </source>
</evidence>
<dbReference type="Pfam" id="PF00005">
    <property type="entry name" value="ABC_tran"/>
    <property type="match status" value="1"/>
</dbReference>
<dbReference type="AlphaFoldDB" id="A0A242A5S1"/>
<feature type="domain" description="ABC transporter" evidence="6">
    <location>
        <begin position="4"/>
        <end position="231"/>
    </location>
</feature>
<dbReference type="RefSeq" id="WP_218776632.1">
    <property type="nucleotide sequence ID" value="NZ_NGKU01000001.1"/>
</dbReference>
<name>A0A242A5S1_9ENTE</name>
<evidence type="ECO:0000256" key="5">
    <source>
        <dbReference type="SAM" id="Coils"/>
    </source>
</evidence>
<evidence type="ECO:0000259" key="6">
    <source>
        <dbReference type="PROSITE" id="PS50893"/>
    </source>
</evidence>
<keyword evidence="5" id="KW-0175">Coiled coil</keyword>
<dbReference type="GO" id="GO:0006865">
    <property type="term" value="P:amino acid transport"/>
    <property type="evidence" value="ECO:0007669"/>
    <property type="project" value="UniProtKB-KW"/>
</dbReference>
<evidence type="ECO:0000256" key="4">
    <source>
        <dbReference type="ARBA" id="ARBA00022970"/>
    </source>
</evidence>
<accession>A0A242A5S1</accession>
<dbReference type="CDD" id="cd03255">
    <property type="entry name" value="ABC_MJ0796_LolCDE_FtsE"/>
    <property type="match status" value="1"/>
</dbReference>
<keyword evidence="1" id="KW-0813">Transport</keyword>
<dbReference type="InterPro" id="IPR027417">
    <property type="entry name" value="P-loop_NTPase"/>
</dbReference>
<dbReference type="PROSITE" id="PS50893">
    <property type="entry name" value="ABC_TRANSPORTER_2"/>
    <property type="match status" value="1"/>
</dbReference>
<dbReference type="GO" id="GO:0005886">
    <property type="term" value="C:plasma membrane"/>
    <property type="evidence" value="ECO:0007669"/>
    <property type="project" value="TreeGrafter"/>
</dbReference>
<dbReference type="GO" id="GO:0005524">
    <property type="term" value="F:ATP binding"/>
    <property type="evidence" value="ECO:0007669"/>
    <property type="project" value="UniProtKB-KW"/>
</dbReference>
<evidence type="ECO:0000313" key="8">
    <source>
        <dbReference type="Proteomes" id="UP000195043"/>
    </source>
</evidence>
<dbReference type="Gene3D" id="3.40.50.300">
    <property type="entry name" value="P-loop containing nucleotide triphosphate hydrolases"/>
    <property type="match status" value="1"/>
</dbReference>
<evidence type="ECO:0000256" key="2">
    <source>
        <dbReference type="ARBA" id="ARBA00022741"/>
    </source>
</evidence>
<dbReference type="Proteomes" id="UP000195043">
    <property type="component" value="Unassembled WGS sequence"/>
</dbReference>
<dbReference type="FunFam" id="3.40.50.300:FF:000032">
    <property type="entry name" value="Export ABC transporter ATP-binding protein"/>
    <property type="match status" value="1"/>
</dbReference>
<reference evidence="7 8" key="1">
    <citation type="submission" date="2017-05" db="EMBL/GenBank/DDBJ databases">
        <title>The Genome Sequence of Enterococcus sp. 8G7_MSG3316.</title>
        <authorList>
            <consortium name="The Broad Institute Genomics Platform"/>
            <consortium name="The Broad Institute Genomic Center for Infectious Diseases"/>
            <person name="Earl A."/>
            <person name="Manson A."/>
            <person name="Schwartman J."/>
            <person name="Gilmore M."/>
            <person name="Abouelleil A."/>
            <person name="Cao P."/>
            <person name="Chapman S."/>
            <person name="Cusick C."/>
            <person name="Shea T."/>
            <person name="Young S."/>
            <person name="Neafsey D."/>
            <person name="Nusbaum C."/>
            <person name="Birren B."/>
        </authorList>
    </citation>
    <scope>NUCLEOTIDE SEQUENCE [LARGE SCALE GENOMIC DNA]</scope>
    <source>
        <strain evidence="7 8">8G7_MSG3316</strain>
    </source>
</reference>
<evidence type="ECO:0000313" key="7">
    <source>
        <dbReference type="EMBL" id="OTN76387.1"/>
    </source>
</evidence>
<dbReference type="PANTHER" id="PTHR24220">
    <property type="entry name" value="IMPORT ATP-BINDING PROTEIN"/>
    <property type="match status" value="1"/>
</dbReference>
<protein>
    <recommendedName>
        <fullName evidence="6">ABC transporter domain-containing protein</fullName>
    </recommendedName>
</protein>
<keyword evidence="2" id="KW-0547">Nucleotide-binding</keyword>
<dbReference type="InterPro" id="IPR015854">
    <property type="entry name" value="ABC_transpr_LolD-like"/>
</dbReference>
<keyword evidence="3" id="KW-0067">ATP-binding</keyword>
<organism evidence="7 8">
    <name type="scientific">Candidatus Enterococcus testudinis</name>
    <dbReference type="NCBI Taxonomy" id="1834191"/>
    <lineage>
        <taxon>Bacteria</taxon>
        <taxon>Bacillati</taxon>
        <taxon>Bacillota</taxon>
        <taxon>Bacilli</taxon>
        <taxon>Lactobacillales</taxon>
        <taxon>Enterococcaceae</taxon>
        <taxon>Enterococcus</taxon>
    </lineage>
</organism>
<dbReference type="SMART" id="SM00382">
    <property type="entry name" value="AAA"/>
    <property type="match status" value="1"/>
</dbReference>
<dbReference type="InterPro" id="IPR003439">
    <property type="entry name" value="ABC_transporter-like_ATP-bd"/>
</dbReference>
<comment type="caution">
    <text evidence="7">The sequence shown here is derived from an EMBL/GenBank/DDBJ whole genome shotgun (WGS) entry which is preliminary data.</text>
</comment>
<feature type="coiled-coil region" evidence="5">
    <location>
        <begin position="109"/>
        <end position="136"/>
    </location>
</feature>
<keyword evidence="8" id="KW-1185">Reference proteome</keyword>
<dbReference type="STRING" id="1834191.A5886_001464"/>
<dbReference type="GO" id="GO:0098796">
    <property type="term" value="C:membrane protein complex"/>
    <property type="evidence" value="ECO:0007669"/>
    <property type="project" value="UniProtKB-ARBA"/>
</dbReference>
<dbReference type="GO" id="GO:0022857">
    <property type="term" value="F:transmembrane transporter activity"/>
    <property type="evidence" value="ECO:0007669"/>
    <property type="project" value="TreeGrafter"/>
</dbReference>
<sequence>MTLVYLEGIAKTYGHKQPIAALKDFSLQVDSGEMIAIMGKSGSGKSTVLNIVSGIDELEQGIYQFGQQMITALSSEQRTRFRREQIGFVLQHFALIEEYTVFANIALPLRLQRMKKKQIQEKVNKIAEELDIARHLTKYPKELSGGEAQRVAIARAIVHEPKLILADEPTGALDEENEKTIMTIMKRLHDEGKTIIIVTHDQSVADVCERTVRIQDGKNLEESGVCMYEKN</sequence>
<dbReference type="PANTHER" id="PTHR24220:SF86">
    <property type="entry name" value="ABC TRANSPORTER ABCH.1"/>
    <property type="match status" value="1"/>
</dbReference>
<proteinExistence type="predicted"/>
<gene>
    <name evidence="7" type="ORF">A5886_001464</name>
</gene>